<feature type="region of interest" description="Disordered" evidence="4">
    <location>
        <begin position="347"/>
        <end position="372"/>
    </location>
</feature>
<name>A0ABQ5JVC4_9EUKA</name>
<dbReference type="EMBL" id="BQXS01011977">
    <property type="protein sequence ID" value="GKT18730.1"/>
    <property type="molecule type" value="Genomic_DNA"/>
</dbReference>
<dbReference type="PANTHER" id="PTHR19980">
    <property type="entry name" value="RNA CLEAVAGE STIMULATION FACTOR"/>
    <property type="match status" value="1"/>
</dbReference>
<evidence type="ECO:0000313" key="7">
    <source>
        <dbReference type="Proteomes" id="UP001057375"/>
    </source>
</evidence>
<evidence type="ECO:0000256" key="1">
    <source>
        <dbReference type="ARBA" id="ARBA00004123"/>
    </source>
</evidence>
<reference evidence="6" key="1">
    <citation type="submission" date="2022-03" db="EMBL/GenBank/DDBJ databases">
        <title>Draft genome sequence of Aduncisulcus paluster, a free-living microaerophilic Fornicata.</title>
        <authorList>
            <person name="Yuyama I."/>
            <person name="Kume K."/>
            <person name="Tamura T."/>
            <person name="Inagaki Y."/>
            <person name="Hashimoto T."/>
        </authorList>
    </citation>
    <scope>NUCLEOTIDE SEQUENCE</scope>
    <source>
        <strain evidence="6">NY0171</strain>
    </source>
</reference>
<gene>
    <name evidence="6" type="ORF">ADUPG1_011368</name>
</gene>
<organism evidence="6 7">
    <name type="scientific">Aduncisulcus paluster</name>
    <dbReference type="NCBI Taxonomy" id="2918883"/>
    <lineage>
        <taxon>Eukaryota</taxon>
        <taxon>Metamonada</taxon>
        <taxon>Carpediemonas-like organisms</taxon>
        <taxon>Aduncisulcus</taxon>
    </lineage>
</organism>
<dbReference type="InterPro" id="IPR011990">
    <property type="entry name" value="TPR-like_helical_dom_sf"/>
</dbReference>
<evidence type="ECO:0000256" key="2">
    <source>
        <dbReference type="ARBA" id="ARBA00022737"/>
    </source>
</evidence>
<dbReference type="PANTHER" id="PTHR19980:SF0">
    <property type="entry name" value="CLEAVAGE STIMULATION FACTOR SUBUNIT 3"/>
    <property type="match status" value="1"/>
</dbReference>
<proteinExistence type="predicted"/>
<keyword evidence="3" id="KW-0539">Nucleus</keyword>
<evidence type="ECO:0000256" key="4">
    <source>
        <dbReference type="SAM" id="MobiDB-lite"/>
    </source>
</evidence>
<evidence type="ECO:0000313" key="6">
    <source>
        <dbReference type="EMBL" id="GKT18730.1"/>
    </source>
</evidence>
<comment type="subcellular location">
    <subcellularLocation>
        <location evidence="1">Nucleus</location>
    </subcellularLocation>
</comment>
<keyword evidence="2" id="KW-0677">Repeat</keyword>
<dbReference type="SUPFAM" id="SSF48452">
    <property type="entry name" value="TPR-like"/>
    <property type="match status" value="1"/>
</dbReference>
<keyword evidence="7" id="KW-1185">Reference proteome</keyword>
<accession>A0ABQ5JVC4</accession>
<feature type="compositionally biased region" description="Acidic residues" evidence="4">
    <location>
        <begin position="348"/>
        <end position="363"/>
    </location>
</feature>
<comment type="caution">
    <text evidence="6">The sequence shown here is derived from an EMBL/GenBank/DDBJ whole genome shotgun (WGS) entry which is preliminary data.</text>
</comment>
<dbReference type="InterPro" id="IPR045243">
    <property type="entry name" value="Rna14-like"/>
</dbReference>
<feature type="domain" description="Suppressor of forked" evidence="5">
    <location>
        <begin position="7"/>
        <end position="459"/>
    </location>
</feature>
<protein>
    <recommendedName>
        <fullName evidence="5">Suppressor of forked domain-containing protein</fullName>
    </recommendedName>
</protein>
<sequence>MLKTFEEYLKKVKSNKDSSNRLIDAYIFALERIGYHHRSYHIWKEFLILLEEQIKHAQIADREEWIKLTREVYIVALNQPILKHNRLLDDYDTFLRKYENAEMSELLFRNARDKSITINNALRDRLRLIQEAEWQLSEPMTQYSHEKHKYVINGTALSKMASWLECIAWERDYNVATNRIKSNVESARHRRISFCFQMALHALPDCIPLYIHAYMFYASQSAIRFLTFTSSALGELEEEQLRRHCTSHIPQLLTASEMQEEVLREGIAKCGEHGEALFRVMLCEYLEADGRGSECVRVLEEGIEEEMKRIHAWRAKQKKYELNIEESIEKLNKWIDDTFVPFISTLKEEEEESDTSEHESEEDNSIHDETKEEDICTGIKFPDLPPLLFSSRSEQKPPNPHTLSILLSHLLLYVFRQSGKVDVRQTLRALRERCGDDCGWRMYLCAASIEKEMEGDVKVEETLDANGQDTSVSPWRVYLEEAYQLALKENKEKRAKELSHIRVEEWKDIWLKIDEELRNARGQNISSVIQLKKKYISLSHARPSTLLSDESKLPTYPSEEFISMASSLTSPCAITLSSLSSSYSLLLRCSTASSDKMFSNSEISEQERIQRLGIVVPVQSMQAYLLRKTGASIIKCHKMETQIALSPSPLLSFSPALNLVTLLSVYGAVPVGSHILPILLISSTVHLPPKLRKRLGAGICGITGALSSPLFDDAMGVEPVDLKHACPVNLDSGIAIRLKSDLPIEASIEDSKGEENDEDILELVYLKDSLRIQPLYSSSTPLSIAKLLAVLPVYTGRDDVDSLVDRAMDILLHELPKPRVGGIDRILNGLLERDFSSVLENARKRLATVRDGQE</sequence>
<evidence type="ECO:0000256" key="3">
    <source>
        <dbReference type="ARBA" id="ARBA00023242"/>
    </source>
</evidence>
<dbReference type="InterPro" id="IPR008847">
    <property type="entry name" value="Suf"/>
</dbReference>
<dbReference type="Gene3D" id="1.25.40.10">
    <property type="entry name" value="Tetratricopeptide repeat domain"/>
    <property type="match status" value="1"/>
</dbReference>
<dbReference type="Proteomes" id="UP001057375">
    <property type="component" value="Unassembled WGS sequence"/>
</dbReference>
<dbReference type="Pfam" id="PF05843">
    <property type="entry name" value="Suf"/>
    <property type="match status" value="1"/>
</dbReference>
<evidence type="ECO:0000259" key="5">
    <source>
        <dbReference type="Pfam" id="PF05843"/>
    </source>
</evidence>